<dbReference type="RefSeq" id="WP_087202052.1">
    <property type="nucleotide sequence ID" value="NZ_CP173660.1"/>
</dbReference>
<gene>
    <name evidence="5" type="ORF">FLB61_11900</name>
</gene>
<protein>
    <recommendedName>
        <fullName evidence="1">Stage 0 sporulation protein A homolog</fullName>
    </recommendedName>
</protein>
<feature type="domain" description="Response regulatory" evidence="4">
    <location>
        <begin position="2"/>
        <end position="118"/>
    </location>
</feature>
<dbReference type="Proteomes" id="UP000779049">
    <property type="component" value="Unassembled WGS sequence"/>
</dbReference>
<dbReference type="SUPFAM" id="SSF52172">
    <property type="entry name" value="CheY-like"/>
    <property type="match status" value="1"/>
</dbReference>
<evidence type="ECO:0000313" key="5">
    <source>
        <dbReference type="EMBL" id="MBY0759773.1"/>
    </source>
</evidence>
<comment type="function">
    <text evidence="2">May play the central regulatory role in sporulation. It may be an element of the effector pathway responsible for the activation of sporulation genes in response to nutritional stress. Spo0A may act in concert with spo0H (a sigma factor) to control the expression of some genes that are critical to the sporulation process.</text>
</comment>
<dbReference type="EMBL" id="VIRV01000025">
    <property type="protein sequence ID" value="MBY0759773.1"/>
    <property type="molecule type" value="Genomic_DNA"/>
</dbReference>
<feature type="modified residue" description="4-aspartylphosphate" evidence="3">
    <location>
        <position position="53"/>
    </location>
</feature>
<dbReference type="Pfam" id="PF00072">
    <property type="entry name" value="Response_reg"/>
    <property type="match status" value="1"/>
</dbReference>
<dbReference type="InterPro" id="IPR001789">
    <property type="entry name" value="Sig_transdc_resp-reg_receiver"/>
</dbReference>
<dbReference type="InterPro" id="IPR052048">
    <property type="entry name" value="ST_Response_Regulator"/>
</dbReference>
<dbReference type="PANTHER" id="PTHR43228:SF8">
    <property type="entry name" value="TRANSCRIPTIONAL REGULATORY PROTEIN GLNL"/>
    <property type="match status" value="1"/>
</dbReference>
<dbReference type="Pfam" id="PF08664">
    <property type="entry name" value="YcbB"/>
    <property type="match status" value="1"/>
</dbReference>
<evidence type="ECO:0000313" key="6">
    <source>
        <dbReference type="Proteomes" id="UP000779049"/>
    </source>
</evidence>
<dbReference type="SMART" id="SM00448">
    <property type="entry name" value="REC"/>
    <property type="match status" value="1"/>
</dbReference>
<keyword evidence="3" id="KW-0597">Phosphoprotein</keyword>
<dbReference type="Gene3D" id="3.40.50.2300">
    <property type="match status" value="1"/>
</dbReference>
<dbReference type="InterPro" id="IPR013972">
    <property type="entry name" value="YcbB"/>
</dbReference>
<organism evidence="5 6">
    <name type="scientific">Sellimonas caecigallum</name>
    <dbReference type="NCBI Taxonomy" id="2592333"/>
    <lineage>
        <taxon>Bacteria</taxon>
        <taxon>Bacillati</taxon>
        <taxon>Bacillota</taxon>
        <taxon>Clostridia</taxon>
        <taxon>Lachnospirales</taxon>
        <taxon>Lachnospiraceae</taxon>
        <taxon>Sellimonas</taxon>
    </lineage>
</organism>
<dbReference type="InterPro" id="IPR011006">
    <property type="entry name" value="CheY-like_superfamily"/>
</dbReference>
<comment type="caution">
    <text evidence="5">The sequence shown here is derived from an EMBL/GenBank/DDBJ whole genome shotgun (WGS) entry which is preliminary data.</text>
</comment>
<sequence length="283" mass="32163">MKFFFVDDDRNVRTILNILIKERNLGECCGSASSGHDALDDIRVVKPDIIIVDLLMPEMDGISFVEEARKICPDSAFIMLSQVSSKELIAKAYEAGIHFFIQKPLNAVETESVIRNVAKSLSMQRTLGKVQSLFETEFRDSVPDESGSSQSETFQNRLTSILQKLGIIGEIGSRDIITLITYLHDHHETLEQQTLQKLLSHFSDNPKSIEQRIRRAALSGMVNLAHLGLEDYSNEVFTEFSNTLYNFEQVRKEMDYIRGKSDKHGNVKIRTFLNSLLAYCEHI</sequence>
<proteinExistence type="predicted"/>
<evidence type="ECO:0000259" key="4">
    <source>
        <dbReference type="PROSITE" id="PS50110"/>
    </source>
</evidence>
<evidence type="ECO:0000256" key="1">
    <source>
        <dbReference type="ARBA" id="ARBA00018672"/>
    </source>
</evidence>
<dbReference type="PANTHER" id="PTHR43228">
    <property type="entry name" value="TWO-COMPONENT RESPONSE REGULATOR"/>
    <property type="match status" value="1"/>
</dbReference>
<name>A0ABS7L9K5_9FIRM</name>
<dbReference type="PROSITE" id="PS50110">
    <property type="entry name" value="RESPONSE_REGULATORY"/>
    <property type="match status" value="1"/>
</dbReference>
<evidence type="ECO:0000256" key="3">
    <source>
        <dbReference type="PROSITE-ProRule" id="PRU00169"/>
    </source>
</evidence>
<evidence type="ECO:0000256" key="2">
    <source>
        <dbReference type="ARBA" id="ARBA00024867"/>
    </source>
</evidence>
<reference evidence="5 6" key="1">
    <citation type="journal article" date="2020" name="New Microbes New Infect">
        <title>Sellimonas caecigallum sp. nov., description and genome sequence of a new member of the Sellimonas genus isolated from the cecum of feral chicken.</title>
        <authorList>
            <person name="Wongkuna S."/>
            <person name="Ghimire S."/>
            <person name="Antony L."/>
            <person name="Chankhamhaengdecha S."/>
            <person name="Janvilisri T."/>
            <person name="Scaria J."/>
        </authorList>
    </citation>
    <scope>NUCLEOTIDE SEQUENCE [LARGE SCALE GENOMIC DNA]</scope>
    <source>
        <strain evidence="5 6">SW451</strain>
    </source>
</reference>
<keyword evidence="6" id="KW-1185">Reference proteome</keyword>
<accession>A0ABS7L9K5</accession>